<keyword evidence="2" id="KW-1185">Reference proteome</keyword>
<organism evidence="1 2">
    <name type="scientific">Diphasiastrum complanatum</name>
    <name type="common">Issler's clubmoss</name>
    <name type="synonym">Lycopodium complanatum</name>
    <dbReference type="NCBI Taxonomy" id="34168"/>
    <lineage>
        <taxon>Eukaryota</taxon>
        <taxon>Viridiplantae</taxon>
        <taxon>Streptophyta</taxon>
        <taxon>Embryophyta</taxon>
        <taxon>Tracheophyta</taxon>
        <taxon>Lycopodiopsida</taxon>
        <taxon>Lycopodiales</taxon>
        <taxon>Lycopodiaceae</taxon>
        <taxon>Lycopodioideae</taxon>
        <taxon>Diphasiastrum</taxon>
    </lineage>
</organism>
<comment type="caution">
    <text evidence="1">The sequence shown here is derived from an EMBL/GenBank/DDBJ whole genome shotgun (WGS) entry which is preliminary data.</text>
</comment>
<proteinExistence type="predicted"/>
<gene>
    <name evidence="1" type="ORF">O6H91_17G031000</name>
</gene>
<dbReference type="Proteomes" id="UP001162992">
    <property type="component" value="Chromosome 17"/>
</dbReference>
<accession>A0ACC2B5G1</accession>
<evidence type="ECO:0000313" key="1">
    <source>
        <dbReference type="EMBL" id="KAJ7524990.1"/>
    </source>
</evidence>
<evidence type="ECO:0000313" key="2">
    <source>
        <dbReference type="Proteomes" id="UP001162992"/>
    </source>
</evidence>
<sequence>MGSVDEYGCELEAVVRGHIAPAYSAMQHKRLLGEKANMFPLLSSASSLLRSQSAAFKGSFGMNHLQEIHNSFQMSCMNSLLMDSPFLCSIKRDDYSPTSPFRSPESEVNSEKTSQEMVHFGQTDGRVAVKILSPFPGFACEQEQINVPFSNFKTDHELFHNHSLPDYASPISQSETSDKKVSEEPAAVDSSIQASNTGHLQKALQLKPTKQSSSSSPKQDSPRDRSTSMVDQVSKRRKVQEKRIVCVPVSPEIAGRTNGGCLSSDMWAWRKYGQKPIKGSPYPRGYYRCSSSKGCSARKQVERSRTDPSMLIITYTSDHNHPGPARRNLFRSSNAAATIPAQNPSEAQEGKATCEKSQINPCLSVMISSHEQCLDEAAMLSSSEVSINADRDLGGLSMFCSAQDEDLFAELDELPLSSALFQKTTLDEKPVDEANESIVIDDSYHLFGWSPSNFVSSNTFS</sequence>
<name>A0ACC2B5G1_DIPCM</name>
<protein>
    <submittedName>
        <fullName evidence="1">Uncharacterized protein</fullName>
    </submittedName>
</protein>
<dbReference type="EMBL" id="CM055108">
    <property type="protein sequence ID" value="KAJ7524990.1"/>
    <property type="molecule type" value="Genomic_DNA"/>
</dbReference>
<reference evidence="2" key="1">
    <citation type="journal article" date="2024" name="Proc. Natl. Acad. Sci. U.S.A.">
        <title>Extraordinary preservation of gene collinearity over three hundred million years revealed in homosporous lycophytes.</title>
        <authorList>
            <person name="Li C."/>
            <person name="Wickell D."/>
            <person name="Kuo L.Y."/>
            <person name="Chen X."/>
            <person name="Nie B."/>
            <person name="Liao X."/>
            <person name="Peng D."/>
            <person name="Ji J."/>
            <person name="Jenkins J."/>
            <person name="Williams M."/>
            <person name="Shu S."/>
            <person name="Plott C."/>
            <person name="Barry K."/>
            <person name="Rajasekar S."/>
            <person name="Grimwood J."/>
            <person name="Han X."/>
            <person name="Sun S."/>
            <person name="Hou Z."/>
            <person name="He W."/>
            <person name="Dai G."/>
            <person name="Sun C."/>
            <person name="Schmutz J."/>
            <person name="Leebens-Mack J.H."/>
            <person name="Li F.W."/>
            <person name="Wang L."/>
        </authorList>
    </citation>
    <scope>NUCLEOTIDE SEQUENCE [LARGE SCALE GENOMIC DNA]</scope>
    <source>
        <strain evidence="2">cv. PW_Plant_1</strain>
    </source>
</reference>